<reference evidence="10 11" key="1">
    <citation type="submission" date="2021-01" db="EMBL/GenBank/DDBJ databases">
        <title>Genomic Encyclopedia of Type Strains, Phase IV (KMG-IV): sequencing the most valuable type-strain genomes for metagenomic binning, comparative biology and taxonomic classification.</title>
        <authorList>
            <person name="Goeker M."/>
        </authorList>
    </citation>
    <scope>NUCLEOTIDE SEQUENCE [LARGE SCALE GENOMIC DNA]</scope>
    <source>
        <strain evidence="10 11">DSM 27382</strain>
    </source>
</reference>
<feature type="transmembrane region" description="Helical" evidence="7">
    <location>
        <begin position="21"/>
        <end position="38"/>
    </location>
</feature>
<evidence type="ECO:0000313" key="11">
    <source>
        <dbReference type="Proteomes" id="UP000697472"/>
    </source>
</evidence>
<feature type="domain" description="MacB-like periplasmic core" evidence="9">
    <location>
        <begin position="515"/>
        <end position="705"/>
    </location>
</feature>
<protein>
    <submittedName>
        <fullName evidence="10">ABC transport system permease protein</fullName>
    </submittedName>
</protein>
<keyword evidence="3 7" id="KW-0812">Transmembrane</keyword>
<evidence type="ECO:0000256" key="4">
    <source>
        <dbReference type="ARBA" id="ARBA00022989"/>
    </source>
</evidence>
<organism evidence="10 11">
    <name type="scientific">Streptococcus loxodontisalivarius</name>
    <dbReference type="NCBI Taxonomy" id="1349415"/>
    <lineage>
        <taxon>Bacteria</taxon>
        <taxon>Bacillati</taxon>
        <taxon>Bacillota</taxon>
        <taxon>Bacilli</taxon>
        <taxon>Lactobacillales</taxon>
        <taxon>Streptococcaceae</taxon>
        <taxon>Streptococcus</taxon>
    </lineage>
</organism>
<evidence type="ECO:0000256" key="2">
    <source>
        <dbReference type="ARBA" id="ARBA00022475"/>
    </source>
</evidence>
<dbReference type="PANTHER" id="PTHR30287">
    <property type="entry name" value="MEMBRANE COMPONENT OF PREDICTED ABC SUPERFAMILY METABOLITE UPTAKE TRANSPORTER"/>
    <property type="match status" value="1"/>
</dbReference>
<dbReference type="InterPro" id="IPR003838">
    <property type="entry name" value="ABC3_permease_C"/>
</dbReference>
<evidence type="ECO:0000256" key="6">
    <source>
        <dbReference type="SAM" id="Coils"/>
    </source>
</evidence>
<evidence type="ECO:0000256" key="3">
    <source>
        <dbReference type="ARBA" id="ARBA00022692"/>
    </source>
</evidence>
<dbReference type="Pfam" id="PF12704">
    <property type="entry name" value="MacB_PCD"/>
    <property type="match status" value="1"/>
</dbReference>
<dbReference type="InterPro" id="IPR025857">
    <property type="entry name" value="MacB_PCD"/>
</dbReference>
<feature type="transmembrane region" description="Helical" evidence="7">
    <location>
        <begin position="390"/>
        <end position="416"/>
    </location>
</feature>
<dbReference type="EMBL" id="JAFBEH010000039">
    <property type="protein sequence ID" value="MBM7643353.1"/>
    <property type="molecule type" value="Genomic_DNA"/>
</dbReference>
<feature type="domain" description="ABC3 transporter permease C-terminal" evidence="8">
    <location>
        <begin position="348"/>
        <end position="460"/>
    </location>
</feature>
<keyword evidence="11" id="KW-1185">Reference proteome</keyword>
<keyword evidence="6" id="KW-0175">Coiled coil</keyword>
<evidence type="ECO:0000256" key="5">
    <source>
        <dbReference type="ARBA" id="ARBA00023136"/>
    </source>
</evidence>
<evidence type="ECO:0000313" key="10">
    <source>
        <dbReference type="EMBL" id="MBM7643353.1"/>
    </source>
</evidence>
<evidence type="ECO:0000256" key="7">
    <source>
        <dbReference type="SAM" id="Phobius"/>
    </source>
</evidence>
<feature type="transmembrane region" description="Helical" evidence="7">
    <location>
        <begin position="744"/>
        <end position="763"/>
    </location>
</feature>
<dbReference type="PANTHER" id="PTHR30287:SF1">
    <property type="entry name" value="INNER MEMBRANE PROTEIN"/>
    <property type="match status" value="1"/>
</dbReference>
<dbReference type="Pfam" id="PF02687">
    <property type="entry name" value="FtsX"/>
    <property type="match status" value="2"/>
</dbReference>
<evidence type="ECO:0000259" key="9">
    <source>
        <dbReference type="Pfam" id="PF12704"/>
    </source>
</evidence>
<feature type="transmembrane region" description="Helical" evidence="7">
    <location>
        <begin position="796"/>
        <end position="815"/>
    </location>
</feature>
<evidence type="ECO:0000256" key="1">
    <source>
        <dbReference type="ARBA" id="ARBA00004651"/>
    </source>
</evidence>
<gene>
    <name evidence="10" type="ORF">JOC28_001655</name>
</gene>
<keyword evidence="4 7" id="KW-1133">Transmembrane helix</keyword>
<dbReference type="InterPro" id="IPR038766">
    <property type="entry name" value="Membrane_comp_ABC_pdt"/>
</dbReference>
<comment type="subcellular location">
    <subcellularLocation>
        <location evidence="1">Cell membrane</location>
        <topology evidence="1">Multi-pass membrane protein</topology>
    </subcellularLocation>
</comment>
<proteinExistence type="predicted"/>
<name>A0ABS2PTH3_9STRE</name>
<keyword evidence="5 7" id="KW-0472">Membrane</keyword>
<feature type="transmembrane region" description="Helical" evidence="7">
    <location>
        <begin position="514"/>
        <end position="534"/>
    </location>
</feature>
<feature type="transmembrane region" description="Helical" evidence="7">
    <location>
        <begin position="436"/>
        <end position="461"/>
    </location>
</feature>
<feature type="transmembrane region" description="Helical" evidence="7">
    <location>
        <begin position="835"/>
        <end position="856"/>
    </location>
</feature>
<feature type="domain" description="ABC3 transporter permease C-terminal" evidence="8">
    <location>
        <begin position="747"/>
        <end position="855"/>
    </location>
</feature>
<keyword evidence="2" id="KW-1003">Cell membrane</keyword>
<sequence>MSKRIYWKDIRQSFTSSKGRFLSIFSLMAIGSMALVGLKVTPLNMEKTAQSFINTYNMADMVVMSDYGLDSADVKELDSIKDADVEYGYQTDVTIKDSTDAVCVFSATDSISKYKLVSGKLPTKSTEIALASNLSSDYKVGDKISFTQSSDGILKETTFTITGFVDSSELWDSSSLGSSTVGTGTLTAYAVTSASAFDSDVYTIARISYDDLDGVDYYSQTYESRLEKHQEALDDMLEDNGSARLASIKVTQQAEIDKQKANLASAENQLKTATQQAQQSQNASLLAQVQAQAKTLSEQKASLETAQKELDSLAEPTYTAYTRTSMPGGEGYRTYDSSTSSISGVGNLFPVVLYIVAAMVTLTTMTRFVDEERNNAGILKALGYTNRQIIAKFVLYGLAASLTGTLVGILAGNVILSPQIGNIIAASSVIGSSNLYFYPFWNGLALVLSLLSAVLPAYLVACRELRDKPAQLLQAKPPVSGSKILLERLTFIWKRLSFTHKVTARNIFRYKQRMLMTIFGVAGSVALLFAGLGIQSSISGVATTQFQDLIKYDMIVAENSSSSQTDLDKLSDALSSSKIKQSQAVQYISTSQSLNGSDQDVSIMVTPTKNISDYMILRDRSSKENLSLTDSGAVISEKLADLYGAKVGDTIKMTINDKTVKVKVAGITELYAGHFVYMTKAYYEDVTESDYSANAYLIKLKDSSSKNINNLASDFLDLDAVTAVVQNTSLIKQLNTVADSLQSVMLILVVLSVVLAIVILYNLTNINVAERLRELSTIKVLGFHNKEVTMYIYRETIVLSLVGILTGLLGGFGLHKVILSMIGSDSIMFNPSVDYYVYLVPILAITLILIVLGWFVNHTLRKVDMLEALKSVE</sequence>
<dbReference type="Proteomes" id="UP000697472">
    <property type="component" value="Unassembled WGS sequence"/>
</dbReference>
<dbReference type="RefSeq" id="WP_205010212.1">
    <property type="nucleotide sequence ID" value="NZ_JAFBEH010000039.1"/>
</dbReference>
<evidence type="ECO:0000259" key="8">
    <source>
        <dbReference type="Pfam" id="PF02687"/>
    </source>
</evidence>
<comment type="caution">
    <text evidence="10">The sequence shown here is derived from an EMBL/GenBank/DDBJ whole genome shotgun (WGS) entry which is preliminary data.</text>
</comment>
<feature type="coiled-coil region" evidence="6">
    <location>
        <begin position="219"/>
        <end position="309"/>
    </location>
</feature>
<feature type="transmembrane region" description="Helical" evidence="7">
    <location>
        <begin position="348"/>
        <end position="369"/>
    </location>
</feature>
<accession>A0ABS2PTH3</accession>